<dbReference type="Pfam" id="PF14031">
    <property type="entry name" value="D-ser_dehydrat"/>
    <property type="match status" value="1"/>
</dbReference>
<keyword evidence="5" id="KW-1185">Reference proteome</keyword>
<evidence type="ECO:0000256" key="2">
    <source>
        <dbReference type="ARBA" id="ARBA00023239"/>
    </source>
</evidence>
<dbReference type="Proteomes" id="UP001549749">
    <property type="component" value="Unassembled WGS sequence"/>
</dbReference>
<keyword evidence="2" id="KW-0456">Lyase</keyword>
<feature type="domain" description="D-serine dehydratase-like" evidence="3">
    <location>
        <begin position="266"/>
        <end position="356"/>
    </location>
</feature>
<dbReference type="PANTHER" id="PTHR28004">
    <property type="entry name" value="ZGC:162816-RELATED"/>
    <property type="match status" value="1"/>
</dbReference>
<gene>
    <name evidence="4" type="ORF">ABR189_23140</name>
</gene>
<sequence>MKDQQEKFVIENEGKVDSPALLVYPEYISRNISAIIELIGDVNRIRPHVKTDKMSEIVQLMRNAGINKYKCATIAEAEMLGMMGVKDVLLAYQPTIMKAQRFFALIKEYPGTKFSCIVDNIRTALMLSSLTGKKKLTVYIDLNVGMNRTGVLVSAAFELYMEIDKLQGIEIEGLHVYDGHVDDEDQKIRAKRAKAIFAEVMTLKGDIEWKEKETLQLVIGGSPTFSVYSEIARKKDDKTIQVSPGTFTLWDAGYARLLPELPFQYAAILLCRVVSIINSSLMCIDLGYKAVSAENPLNMRVAFPWMPEMVAVSQSEEHLVVSVPDTNEFEIGDTLYGVPWHICPTLALYESVYVVNAAKVVATWKVVARDRMINY</sequence>
<dbReference type="InterPro" id="IPR042208">
    <property type="entry name" value="D-ser_dehydrat-like_sf"/>
</dbReference>
<name>A0ABV2TB90_9BACT</name>
<dbReference type="InterPro" id="IPR026956">
    <property type="entry name" value="D-ser_dehydrat-like_dom"/>
</dbReference>
<comment type="similarity">
    <text evidence="1">Belongs to the DSD1 family.</text>
</comment>
<accession>A0ABV2TB90</accession>
<comment type="caution">
    <text evidence="4">The sequence shown here is derived from an EMBL/GenBank/DDBJ whole genome shotgun (WGS) entry which is preliminary data.</text>
</comment>
<organism evidence="4 5">
    <name type="scientific">Chitinophaga defluvii</name>
    <dbReference type="NCBI Taxonomy" id="3163343"/>
    <lineage>
        <taxon>Bacteria</taxon>
        <taxon>Pseudomonadati</taxon>
        <taxon>Bacteroidota</taxon>
        <taxon>Chitinophagia</taxon>
        <taxon>Chitinophagales</taxon>
        <taxon>Chitinophagaceae</taxon>
        <taxon>Chitinophaga</taxon>
    </lineage>
</organism>
<dbReference type="SUPFAM" id="SSF51419">
    <property type="entry name" value="PLP-binding barrel"/>
    <property type="match status" value="1"/>
</dbReference>
<proteinExistence type="inferred from homology"/>
<protein>
    <submittedName>
        <fullName evidence="4">D-TA family PLP-dependent enzyme</fullName>
    </submittedName>
</protein>
<evidence type="ECO:0000259" key="3">
    <source>
        <dbReference type="SMART" id="SM01119"/>
    </source>
</evidence>
<dbReference type="SMART" id="SM01119">
    <property type="entry name" value="D-ser_dehydrat"/>
    <property type="match status" value="1"/>
</dbReference>
<dbReference type="InterPro" id="IPR051466">
    <property type="entry name" value="D-amino_acid_metab_enzyme"/>
</dbReference>
<evidence type="ECO:0000313" key="5">
    <source>
        <dbReference type="Proteomes" id="UP001549749"/>
    </source>
</evidence>
<dbReference type="InterPro" id="IPR029066">
    <property type="entry name" value="PLP-binding_barrel"/>
</dbReference>
<dbReference type="Gene3D" id="3.20.20.10">
    <property type="entry name" value="Alanine racemase"/>
    <property type="match status" value="1"/>
</dbReference>
<dbReference type="Gene3D" id="2.40.37.20">
    <property type="entry name" value="D-serine dehydratase-like domain"/>
    <property type="match status" value="1"/>
</dbReference>
<dbReference type="RefSeq" id="WP_354662866.1">
    <property type="nucleotide sequence ID" value="NZ_JBEXAC010000002.1"/>
</dbReference>
<dbReference type="EMBL" id="JBEXAC010000002">
    <property type="protein sequence ID" value="MET7000306.1"/>
    <property type="molecule type" value="Genomic_DNA"/>
</dbReference>
<dbReference type="PANTHER" id="PTHR28004:SF2">
    <property type="entry name" value="D-SERINE DEHYDRATASE"/>
    <property type="match status" value="1"/>
</dbReference>
<dbReference type="CDD" id="cd06821">
    <property type="entry name" value="PLPDE_III_D-TA"/>
    <property type="match status" value="1"/>
</dbReference>
<evidence type="ECO:0000313" key="4">
    <source>
        <dbReference type="EMBL" id="MET7000306.1"/>
    </source>
</evidence>
<reference evidence="4 5" key="1">
    <citation type="submission" date="2024-06" db="EMBL/GenBank/DDBJ databases">
        <title>Chitinophaga defluvii sp. nov., isolated from municipal sewage.</title>
        <authorList>
            <person name="Zhang L."/>
        </authorList>
    </citation>
    <scope>NUCLEOTIDE SEQUENCE [LARGE SCALE GENOMIC DNA]</scope>
    <source>
        <strain evidence="4 5">H8</strain>
    </source>
</reference>
<dbReference type="InterPro" id="IPR001608">
    <property type="entry name" value="Ala_racemase_N"/>
</dbReference>
<dbReference type="Pfam" id="PF01168">
    <property type="entry name" value="Ala_racemase_N"/>
    <property type="match status" value="1"/>
</dbReference>
<evidence type="ECO:0000256" key="1">
    <source>
        <dbReference type="ARBA" id="ARBA00005323"/>
    </source>
</evidence>